<gene>
    <name evidence="5" type="ORF">CEV31_2628</name>
</gene>
<evidence type="ECO:0000256" key="2">
    <source>
        <dbReference type="ARBA" id="ARBA00008770"/>
    </source>
</evidence>
<dbReference type="EMBL" id="NNRJ01000049">
    <property type="protein sequence ID" value="OYR15954.1"/>
    <property type="molecule type" value="Genomic_DNA"/>
</dbReference>
<evidence type="ECO:0000313" key="5">
    <source>
        <dbReference type="EMBL" id="OYR15954.1"/>
    </source>
</evidence>
<dbReference type="GO" id="GO:0004805">
    <property type="term" value="F:trehalose-phosphatase activity"/>
    <property type="evidence" value="ECO:0007669"/>
    <property type="project" value="UniProtKB-EC"/>
</dbReference>
<dbReference type="PANTHER" id="PTHR43768:SF3">
    <property type="entry name" value="TREHALOSE 6-PHOSPHATE PHOSPHATASE"/>
    <property type="match status" value="1"/>
</dbReference>
<comment type="pathway">
    <text evidence="1 4">Glycan biosynthesis; trehalose biosynthesis.</text>
</comment>
<name>A0A256FM78_9HYPH</name>
<dbReference type="InterPro" id="IPR023214">
    <property type="entry name" value="HAD_sf"/>
</dbReference>
<accession>A0A256FM78</accession>
<keyword evidence="4" id="KW-0479">Metal-binding</keyword>
<dbReference type="GO" id="GO:0005992">
    <property type="term" value="P:trehalose biosynthetic process"/>
    <property type="evidence" value="ECO:0007669"/>
    <property type="project" value="UniProtKB-UniPathway"/>
</dbReference>
<evidence type="ECO:0000256" key="3">
    <source>
        <dbReference type="ARBA" id="ARBA00022801"/>
    </source>
</evidence>
<comment type="similarity">
    <text evidence="2 4">Belongs to the trehalose phosphatase family.</text>
</comment>
<dbReference type="Gene3D" id="3.40.50.1000">
    <property type="entry name" value="HAD superfamily/HAD-like"/>
    <property type="match status" value="1"/>
</dbReference>
<dbReference type="UniPathway" id="UPA00299"/>
<dbReference type="InterPro" id="IPR044651">
    <property type="entry name" value="OTSB-like"/>
</dbReference>
<dbReference type="Gene3D" id="3.30.70.1020">
    <property type="entry name" value="Trehalose-6-phosphate phosphatase related protein, domain 2"/>
    <property type="match status" value="1"/>
</dbReference>
<dbReference type="GO" id="GO:0046872">
    <property type="term" value="F:metal ion binding"/>
    <property type="evidence" value="ECO:0007669"/>
    <property type="project" value="UniProtKB-KW"/>
</dbReference>
<dbReference type="InterPro" id="IPR006379">
    <property type="entry name" value="HAD-SF_hydro_IIB"/>
</dbReference>
<organism evidence="5 6">
    <name type="scientific">Brucella thiophenivorans</name>
    <dbReference type="NCBI Taxonomy" id="571255"/>
    <lineage>
        <taxon>Bacteria</taxon>
        <taxon>Pseudomonadati</taxon>
        <taxon>Pseudomonadota</taxon>
        <taxon>Alphaproteobacteria</taxon>
        <taxon>Hyphomicrobiales</taxon>
        <taxon>Brucellaceae</taxon>
        <taxon>Brucella/Ochrobactrum group</taxon>
        <taxon>Brucella</taxon>
    </lineage>
</organism>
<protein>
    <recommendedName>
        <fullName evidence="4">Trehalose 6-phosphate phosphatase</fullName>
        <ecNumber evidence="4">3.1.3.12</ecNumber>
    </recommendedName>
</protein>
<proteinExistence type="inferred from homology"/>
<dbReference type="NCBIfam" id="TIGR01484">
    <property type="entry name" value="HAD-SF-IIB"/>
    <property type="match status" value="1"/>
</dbReference>
<evidence type="ECO:0000256" key="1">
    <source>
        <dbReference type="ARBA" id="ARBA00005199"/>
    </source>
</evidence>
<reference evidence="5 6" key="1">
    <citation type="submission" date="2017-07" db="EMBL/GenBank/DDBJ databases">
        <title>Phylogenetic study on the rhizospheric bacterium Ochrobactrum sp. A44.</title>
        <authorList>
            <person name="Krzyzanowska D.M."/>
            <person name="Ossowicki A."/>
            <person name="Rajewska M."/>
            <person name="Maciag T."/>
            <person name="Kaczynski Z."/>
            <person name="Czerwicka M."/>
            <person name="Jafra S."/>
        </authorList>
    </citation>
    <scope>NUCLEOTIDE SEQUENCE [LARGE SCALE GENOMIC DNA]</scope>
    <source>
        <strain evidence="5 6">DSM 7216</strain>
    </source>
</reference>
<dbReference type="Pfam" id="PF02358">
    <property type="entry name" value="Trehalose_PPase"/>
    <property type="match status" value="1"/>
</dbReference>
<evidence type="ECO:0000256" key="4">
    <source>
        <dbReference type="RuleBase" id="RU361117"/>
    </source>
</evidence>
<keyword evidence="6" id="KW-1185">Reference proteome</keyword>
<dbReference type="InterPro" id="IPR036412">
    <property type="entry name" value="HAD-like_sf"/>
</dbReference>
<keyword evidence="4" id="KW-0460">Magnesium</keyword>
<dbReference type="NCBIfam" id="TIGR00685">
    <property type="entry name" value="T6PP"/>
    <property type="match status" value="1"/>
</dbReference>
<dbReference type="SUPFAM" id="SSF56784">
    <property type="entry name" value="HAD-like"/>
    <property type="match status" value="1"/>
</dbReference>
<dbReference type="AlphaFoldDB" id="A0A256FM78"/>
<evidence type="ECO:0000313" key="6">
    <source>
        <dbReference type="Proteomes" id="UP000215590"/>
    </source>
</evidence>
<comment type="cofactor">
    <cofactor evidence="4">
        <name>Mg(2+)</name>
        <dbReference type="ChEBI" id="CHEBI:18420"/>
    </cofactor>
</comment>
<dbReference type="Proteomes" id="UP000215590">
    <property type="component" value="Unassembled WGS sequence"/>
</dbReference>
<dbReference type="EC" id="3.1.3.12" evidence="4"/>
<dbReference type="InterPro" id="IPR003337">
    <property type="entry name" value="Trehalose_PPase"/>
</dbReference>
<keyword evidence="3 4" id="KW-0378">Hydrolase</keyword>
<comment type="catalytic activity">
    <reaction evidence="4">
        <text>alpha,alpha-trehalose 6-phosphate + H2O = alpha,alpha-trehalose + phosphate</text>
        <dbReference type="Rhea" id="RHEA:23420"/>
        <dbReference type="ChEBI" id="CHEBI:15377"/>
        <dbReference type="ChEBI" id="CHEBI:16551"/>
        <dbReference type="ChEBI" id="CHEBI:43474"/>
        <dbReference type="ChEBI" id="CHEBI:58429"/>
        <dbReference type="EC" id="3.1.3.12"/>
    </reaction>
</comment>
<comment type="caution">
    <text evidence="5">The sequence shown here is derived from an EMBL/GenBank/DDBJ whole genome shotgun (WGS) entry which is preliminary data.</text>
</comment>
<dbReference type="PANTHER" id="PTHR43768">
    <property type="entry name" value="TREHALOSE 6-PHOSPHATE PHOSPHATASE"/>
    <property type="match status" value="1"/>
</dbReference>
<sequence>MAPTPDEVSVEDGLQAVLQKMAEETDGAIAIVSGRSIEFIDRLLPGHHLTVAGLHGAEIRSHGSTEIFAGDASSAFNKAREKTRHSAKMIADLVFEDKGRAFAVHYRQTPHQEHLVRRLMSDASQIAGPEFELQAGKFVIELKPSASNKGTAIETLMSTEPFKGKRPIAAGDDHTDEAMFSTVNRLHGVSIRIGSPTEDFKTNAMLVAESPQLFRKWIRKLVE</sequence>
<comment type="function">
    <text evidence="4">Removes the phosphate from trehalose 6-phosphate to produce free trehalose.</text>
</comment>